<dbReference type="AlphaFoldDB" id="A0A4U5M8K3"/>
<organism evidence="1 2">
    <name type="scientific">Steinernema carpocapsae</name>
    <name type="common">Entomopathogenic nematode</name>
    <dbReference type="NCBI Taxonomy" id="34508"/>
    <lineage>
        <taxon>Eukaryota</taxon>
        <taxon>Metazoa</taxon>
        <taxon>Ecdysozoa</taxon>
        <taxon>Nematoda</taxon>
        <taxon>Chromadorea</taxon>
        <taxon>Rhabditida</taxon>
        <taxon>Tylenchina</taxon>
        <taxon>Panagrolaimomorpha</taxon>
        <taxon>Strongyloidoidea</taxon>
        <taxon>Steinernematidae</taxon>
        <taxon>Steinernema</taxon>
    </lineage>
</organism>
<comment type="caution">
    <text evidence="1">The sequence shown here is derived from an EMBL/GenBank/DDBJ whole genome shotgun (WGS) entry which is preliminary data.</text>
</comment>
<sequence>MISHAFEVFGGVLHNFAPIHVIFSTKFCASANSNDSVKRMDSGASKVSNSIKLPTTGKVSLDGVAHGVAERCSNLKFALSLSSSLSLAEFEHECSNSEA</sequence>
<name>A0A4U5M8K3_STECR</name>
<dbReference type="EMBL" id="AZBU02000009">
    <property type="protein sequence ID" value="TKR64953.1"/>
    <property type="molecule type" value="Genomic_DNA"/>
</dbReference>
<dbReference type="Proteomes" id="UP000298663">
    <property type="component" value="Unassembled WGS sequence"/>
</dbReference>
<gene>
    <name evidence="1" type="ORF">L596_025422</name>
</gene>
<accession>A0A4U5M8K3</accession>
<keyword evidence="2" id="KW-1185">Reference proteome</keyword>
<evidence type="ECO:0000313" key="2">
    <source>
        <dbReference type="Proteomes" id="UP000298663"/>
    </source>
</evidence>
<evidence type="ECO:0000313" key="1">
    <source>
        <dbReference type="EMBL" id="TKR64953.1"/>
    </source>
</evidence>
<proteinExistence type="predicted"/>
<reference evidence="1 2" key="2">
    <citation type="journal article" date="2019" name="G3 (Bethesda)">
        <title>Hybrid Assembly of the Genome of the Entomopathogenic Nematode Steinernema carpocapsae Identifies the X-Chromosome.</title>
        <authorList>
            <person name="Serra L."/>
            <person name="Macchietto M."/>
            <person name="Macias-Munoz A."/>
            <person name="McGill C.J."/>
            <person name="Rodriguez I.M."/>
            <person name="Rodriguez B."/>
            <person name="Murad R."/>
            <person name="Mortazavi A."/>
        </authorList>
    </citation>
    <scope>NUCLEOTIDE SEQUENCE [LARGE SCALE GENOMIC DNA]</scope>
    <source>
        <strain evidence="1 2">ALL</strain>
    </source>
</reference>
<reference evidence="1 2" key="1">
    <citation type="journal article" date="2015" name="Genome Biol.">
        <title>Comparative genomics of Steinernema reveals deeply conserved gene regulatory networks.</title>
        <authorList>
            <person name="Dillman A.R."/>
            <person name="Macchietto M."/>
            <person name="Porter C.F."/>
            <person name="Rogers A."/>
            <person name="Williams B."/>
            <person name="Antoshechkin I."/>
            <person name="Lee M.M."/>
            <person name="Goodwin Z."/>
            <person name="Lu X."/>
            <person name="Lewis E.E."/>
            <person name="Goodrich-Blair H."/>
            <person name="Stock S.P."/>
            <person name="Adams B.J."/>
            <person name="Sternberg P.W."/>
            <person name="Mortazavi A."/>
        </authorList>
    </citation>
    <scope>NUCLEOTIDE SEQUENCE [LARGE SCALE GENOMIC DNA]</scope>
    <source>
        <strain evidence="1 2">ALL</strain>
    </source>
</reference>
<protein>
    <submittedName>
        <fullName evidence="1">Uncharacterized protein</fullName>
    </submittedName>
</protein>